<evidence type="ECO:0000313" key="2">
    <source>
        <dbReference type="EMBL" id="VDK74969.1"/>
    </source>
</evidence>
<evidence type="ECO:0000313" key="3">
    <source>
        <dbReference type="Proteomes" id="UP000281553"/>
    </source>
</evidence>
<feature type="compositionally biased region" description="Polar residues" evidence="1">
    <location>
        <begin position="47"/>
        <end position="59"/>
    </location>
</feature>
<name>A0A3P6SVB1_DIBLA</name>
<feature type="region of interest" description="Disordered" evidence="1">
    <location>
        <begin position="43"/>
        <end position="101"/>
    </location>
</feature>
<organism evidence="2 3">
    <name type="scientific">Dibothriocephalus latus</name>
    <name type="common">Fish tapeworm</name>
    <name type="synonym">Diphyllobothrium latum</name>
    <dbReference type="NCBI Taxonomy" id="60516"/>
    <lineage>
        <taxon>Eukaryota</taxon>
        <taxon>Metazoa</taxon>
        <taxon>Spiralia</taxon>
        <taxon>Lophotrochozoa</taxon>
        <taxon>Platyhelminthes</taxon>
        <taxon>Cestoda</taxon>
        <taxon>Eucestoda</taxon>
        <taxon>Diphyllobothriidea</taxon>
        <taxon>Diphyllobothriidae</taxon>
        <taxon>Dibothriocephalus</taxon>
    </lineage>
</organism>
<proteinExistence type="predicted"/>
<feature type="compositionally biased region" description="Basic and acidic residues" evidence="1">
    <location>
        <begin position="80"/>
        <end position="92"/>
    </location>
</feature>
<protein>
    <submittedName>
        <fullName evidence="2">Uncharacterized protein</fullName>
    </submittedName>
</protein>
<dbReference type="EMBL" id="UYRU01042380">
    <property type="protein sequence ID" value="VDK74969.1"/>
    <property type="molecule type" value="Genomic_DNA"/>
</dbReference>
<sequence length="139" mass="15163">MEQCMMMSLSAENPFPAQQWIGFDNSTNYPGLPTQDAKVKLHLPSSEAPTKTKSKTVNGPTEEANRSNESLNTCLIEPPESFKNDAQPKGEDLESTPPQMPPLKLQVACEKLMGDGRPAGISSCWNEVSTWNTHATGIT</sequence>
<gene>
    <name evidence="2" type="ORF">DILT_LOCUS2630</name>
</gene>
<dbReference type="AlphaFoldDB" id="A0A3P6SVB1"/>
<keyword evidence="3" id="KW-1185">Reference proteome</keyword>
<evidence type="ECO:0000256" key="1">
    <source>
        <dbReference type="SAM" id="MobiDB-lite"/>
    </source>
</evidence>
<accession>A0A3P6SVB1</accession>
<dbReference type="Proteomes" id="UP000281553">
    <property type="component" value="Unassembled WGS sequence"/>
</dbReference>
<reference evidence="2 3" key="1">
    <citation type="submission" date="2018-11" db="EMBL/GenBank/DDBJ databases">
        <authorList>
            <consortium name="Pathogen Informatics"/>
        </authorList>
    </citation>
    <scope>NUCLEOTIDE SEQUENCE [LARGE SCALE GENOMIC DNA]</scope>
</reference>